<dbReference type="GO" id="GO:0018104">
    <property type="term" value="P:peptidoglycan-protein cross-linking"/>
    <property type="evidence" value="ECO:0007669"/>
    <property type="project" value="TreeGrafter"/>
</dbReference>
<keyword evidence="6 7" id="KW-0961">Cell wall biogenesis/degradation</keyword>
<feature type="compositionally biased region" description="Low complexity" evidence="8">
    <location>
        <begin position="144"/>
        <end position="171"/>
    </location>
</feature>
<sequence>MSPTKFQGAVAALSAIALLTACTPTGSDPDATSDGAKSAEAAAEPVFRLGTVSEAEAEAEAGTAKPTSTGTPTPEQNGKVVDSGTKTQVGPGERISLSVEDATLSDVSITDTEHPRISVDPGTFFDTDGTELEAADDSTEDAEAGSSTSSTPSKSASGEASESSQAPAEHSVTAPDDAAAWVSAYDLVADSTYELSATATSADGEEHDFSSTVDVTAGDASPMSVRTTLADDQTVGVGAPIILSFASSVGKEYRDDVEHRLSVKVTDENGKKRKVEGSWAWLPDDPQSRLHFRPKEFWPAHSKVSVDAPLKNVPTTDGTVGQNDLTLDFEIGRKQVVKANAKTHRMVVTREGKEVMDFPASLGAKKSPSYNGTHVVMSKASDYTMTSEQWDYETDVRWAVRIHNNGEFIHAAPWSTGVQGSANVSHGCINLSTARAKQYYDSAIFGDPVEITGSNVSLSTSASDISDWVYDWDEWTKLSALD</sequence>
<keyword evidence="11" id="KW-1185">Reference proteome</keyword>
<dbReference type="Pfam" id="PF17964">
    <property type="entry name" value="Big_10"/>
    <property type="match status" value="1"/>
</dbReference>
<dbReference type="Proteomes" id="UP000576792">
    <property type="component" value="Unassembled WGS sequence"/>
</dbReference>
<feature type="domain" description="L,D-TPase catalytic" evidence="9">
    <location>
        <begin position="335"/>
        <end position="452"/>
    </location>
</feature>
<organism evidence="10 11">
    <name type="scientific">Brevibacterium marinum</name>
    <dbReference type="NCBI Taxonomy" id="418643"/>
    <lineage>
        <taxon>Bacteria</taxon>
        <taxon>Bacillati</taxon>
        <taxon>Actinomycetota</taxon>
        <taxon>Actinomycetes</taxon>
        <taxon>Micrococcales</taxon>
        <taxon>Brevibacteriaceae</taxon>
        <taxon>Brevibacterium</taxon>
    </lineage>
</organism>
<accession>A0A846S2T1</accession>
<dbReference type="SUPFAM" id="SSF141523">
    <property type="entry name" value="L,D-transpeptidase catalytic domain-like"/>
    <property type="match status" value="1"/>
</dbReference>
<dbReference type="Gene3D" id="2.40.440.10">
    <property type="entry name" value="L,D-transpeptidase catalytic domain-like"/>
    <property type="match status" value="1"/>
</dbReference>
<dbReference type="PROSITE" id="PS51257">
    <property type="entry name" value="PROKAR_LIPOPROTEIN"/>
    <property type="match status" value="1"/>
</dbReference>
<evidence type="ECO:0000256" key="8">
    <source>
        <dbReference type="SAM" id="MobiDB-lite"/>
    </source>
</evidence>
<feature type="active site" description="Proton donor/acceptor" evidence="7">
    <location>
        <position position="410"/>
    </location>
</feature>
<dbReference type="Pfam" id="PF03734">
    <property type="entry name" value="YkuD"/>
    <property type="match status" value="1"/>
</dbReference>
<comment type="caution">
    <text evidence="10">The sequence shown here is derived from an EMBL/GenBank/DDBJ whole genome shotgun (WGS) entry which is preliminary data.</text>
</comment>
<feature type="active site" description="Nucleophile" evidence="7">
    <location>
        <position position="428"/>
    </location>
</feature>
<evidence type="ECO:0000259" key="9">
    <source>
        <dbReference type="PROSITE" id="PS52029"/>
    </source>
</evidence>
<dbReference type="PROSITE" id="PS52029">
    <property type="entry name" value="LD_TPASE"/>
    <property type="match status" value="1"/>
</dbReference>
<dbReference type="InterPro" id="IPR050979">
    <property type="entry name" value="LD-transpeptidase"/>
</dbReference>
<dbReference type="AlphaFoldDB" id="A0A846S2T1"/>
<keyword evidence="4 7" id="KW-0573">Peptidoglycan synthesis</keyword>
<dbReference type="PANTHER" id="PTHR30582">
    <property type="entry name" value="L,D-TRANSPEPTIDASE"/>
    <property type="match status" value="1"/>
</dbReference>
<evidence type="ECO:0000256" key="3">
    <source>
        <dbReference type="ARBA" id="ARBA00022960"/>
    </source>
</evidence>
<evidence type="ECO:0000313" key="10">
    <source>
        <dbReference type="EMBL" id="NJC58466.1"/>
    </source>
</evidence>
<dbReference type="InterPro" id="IPR038063">
    <property type="entry name" value="Transpep_catalytic_dom"/>
</dbReference>
<evidence type="ECO:0000256" key="2">
    <source>
        <dbReference type="ARBA" id="ARBA00022679"/>
    </source>
</evidence>
<dbReference type="Gene3D" id="2.60.40.3710">
    <property type="match status" value="1"/>
</dbReference>
<dbReference type="PANTHER" id="PTHR30582:SF2">
    <property type="entry name" value="L,D-TRANSPEPTIDASE YCIB-RELATED"/>
    <property type="match status" value="1"/>
</dbReference>
<evidence type="ECO:0000256" key="1">
    <source>
        <dbReference type="ARBA" id="ARBA00004752"/>
    </source>
</evidence>
<dbReference type="RefSeq" id="WP_167952243.1">
    <property type="nucleotide sequence ID" value="NZ_BAAAPQ010000038.1"/>
</dbReference>
<keyword evidence="2" id="KW-0808">Transferase</keyword>
<dbReference type="InterPro" id="IPR041280">
    <property type="entry name" value="Big_10"/>
</dbReference>
<proteinExistence type="predicted"/>
<name>A0A846S2T1_9MICO</name>
<dbReference type="GO" id="GO:0008360">
    <property type="term" value="P:regulation of cell shape"/>
    <property type="evidence" value="ECO:0007669"/>
    <property type="project" value="UniProtKB-UniRule"/>
</dbReference>
<dbReference type="GO" id="GO:0071972">
    <property type="term" value="F:peptidoglycan L,D-transpeptidase activity"/>
    <property type="evidence" value="ECO:0007669"/>
    <property type="project" value="TreeGrafter"/>
</dbReference>
<protein>
    <submittedName>
        <fullName evidence="10">Lipoprotein-anchoring transpeptidase ErfK/SrfK</fullName>
    </submittedName>
</protein>
<evidence type="ECO:0000256" key="4">
    <source>
        <dbReference type="ARBA" id="ARBA00022984"/>
    </source>
</evidence>
<keyword evidence="5" id="KW-0012">Acyltransferase</keyword>
<evidence type="ECO:0000256" key="6">
    <source>
        <dbReference type="ARBA" id="ARBA00023316"/>
    </source>
</evidence>
<evidence type="ECO:0000256" key="5">
    <source>
        <dbReference type="ARBA" id="ARBA00023315"/>
    </source>
</evidence>
<dbReference type="GO" id="GO:0016746">
    <property type="term" value="F:acyltransferase activity"/>
    <property type="evidence" value="ECO:0007669"/>
    <property type="project" value="UniProtKB-KW"/>
</dbReference>
<reference evidence="10 11" key="1">
    <citation type="submission" date="2020-03" db="EMBL/GenBank/DDBJ databases">
        <title>Sequencing the genomes of 1000 actinobacteria strains.</title>
        <authorList>
            <person name="Klenk H.-P."/>
        </authorList>
    </citation>
    <scope>NUCLEOTIDE SEQUENCE [LARGE SCALE GENOMIC DNA]</scope>
    <source>
        <strain evidence="10 11">DSM 18964</strain>
    </source>
</reference>
<evidence type="ECO:0000313" key="11">
    <source>
        <dbReference type="Proteomes" id="UP000576792"/>
    </source>
</evidence>
<feature type="region of interest" description="Disordered" evidence="8">
    <location>
        <begin position="23"/>
        <end position="174"/>
    </location>
</feature>
<dbReference type="CDD" id="cd16913">
    <property type="entry name" value="YkuD_like"/>
    <property type="match status" value="1"/>
</dbReference>
<dbReference type="GO" id="GO:0005576">
    <property type="term" value="C:extracellular region"/>
    <property type="evidence" value="ECO:0007669"/>
    <property type="project" value="TreeGrafter"/>
</dbReference>
<gene>
    <name evidence="10" type="ORF">BKA07_003501</name>
</gene>
<feature type="compositionally biased region" description="Acidic residues" evidence="8">
    <location>
        <begin position="128"/>
        <end position="143"/>
    </location>
</feature>
<keyword evidence="3 7" id="KW-0133">Cell shape</keyword>
<dbReference type="EMBL" id="JAATJN010000001">
    <property type="protein sequence ID" value="NJC58466.1"/>
    <property type="molecule type" value="Genomic_DNA"/>
</dbReference>
<feature type="compositionally biased region" description="Polar residues" evidence="8">
    <location>
        <begin position="65"/>
        <end position="76"/>
    </location>
</feature>
<keyword evidence="10" id="KW-0449">Lipoprotein</keyword>
<evidence type="ECO:0000256" key="7">
    <source>
        <dbReference type="PROSITE-ProRule" id="PRU01373"/>
    </source>
</evidence>
<dbReference type="InterPro" id="IPR005490">
    <property type="entry name" value="LD_TPept_cat_dom"/>
</dbReference>
<comment type="pathway">
    <text evidence="1 7">Cell wall biogenesis; peptidoglycan biosynthesis.</text>
</comment>
<dbReference type="GO" id="GO:0071555">
    <property type="term" value="P:cell wall organization"/>
    <property type="evidence" value="ECO:0007669"/>
    <property type="project" value="UniProtKB-UniRule"/>
</dbReference>
<dbReference type="UniPathway" id="UPA00219"/>